<reference evidence="1" key="1">
    <citation type="submission" date="2019-08" db="EMBL/GenBank/DDBJ databases">
        <authorList>
            <person name="Kucharzyk K."/>
            <person name="Murdoch R.W."/>
            <person name="Higgins S."/>
            <person name="Loffler F."/>
        </authorList>
    </citation>
    <scope>NUCLEOTIDE SEQUENCE</scope>
</reference>
<sequence length="199" mass="23091">MRKLLLFLFTIVSLDLASQSIDEKPSKTFNVTINGTIRKVKEDEAFKLEDKIIKINISPEMTFSKGIVSFDYPQYFAYEYNDEGNSLKSWVLSGNDFKIFYMIIKGNFSPSDYANSMKTNFEESIDKDVTLTINKNTFEGRKLMVSVLRNPFDMEIYKLKFDGKNTHFLIFQDSKKENGNKSDESALAKEILNKTFYLH</sequence>
<dbReference type="EMBL" id="VSSQ01000002">
    <property type="protein sequence ID" value="MPL55540.1"/>
    <property type="molecule type" value="Genomic_DNA"/>
</dbReference>
<gene>
    <name evidence="1" type="ORF">SDC9_01018</name>
</gene>
<name>A0A644SLI2_9ZZZZ</name>
<protein>
    <submittedName>
        <fullName evidence="1">Uncharacterized protein</fullName>
    </submittedName>
</protein>
<organism evidence="1">
    <name type="scientific">bioreactor metagenome</name>
    <dbReference type="NCBI Taxonomy" id="1076179"/>
    <lineage>
        <taxon>unclassified sequences</taxon>
        <taxon>metagenomes</taxon>
        <taxon>ecological metagenomes</taxon>
    </lineage>
</organism>
<proteinExistence type="predicted"/>
<dbReference type="AlphaFoldDB" id="A0A644SLI2"/>
<accession>A0A644SLI2</accession>
<comment type="caution">
    <text evidence="1">The sequence shown here is derived from an EMBL/GenBank/DDBJ whole genome shotgun (WGS) entry which is preliminary data.</text>
</comment>
<evidence type="ECO:0000313" key="1">
    <source>
        <dbReference type="EMBL" id="MPL55540.1"/>
    </source>
</evidence>